<comment type="caution">
    <text evidence="1">The sequence shown here is derived from an EMBL/GenBank/DDBJ whole genome shotgun (WGS) entry which is preliminary data.</text>
</comment>
<protein>
    <submittedName>
        <fullName evidence="1">Uncharacterized protein</fullName>
    </submittedName>
</protein>
<organism evidence="1 2">
    <name type="scientific">Candidatus Staskawiczbacteria bacterium RIFOXYD1_FULL_32_13</name>
    <dbReference type="NCBI Taxonomy" id="1802234"/>
    <lineage>
        <taxon>Bacteria</taxon>
        <taxon>Candidatus Staskawicziibacteriota</taxon>
    </lineage>
</organism>
<evidence type="ECO:0000313" key="2">
    <source>
        <dbReference type="Proteomes" id="UP000178935"/>
    </source>
</evidence>
<name>A0A1G2JN67_9BACT</name>
<reference evidence="1 2" key="1">
    <citation type="journal article" date="2016" name="Nat. Commun.">
        <title>Thousands of microbial genomes shed light on interconnected biogeochemical processes in an aquifer system.</title>
        <authorList>
            <person name="Anantharaman K."/>
            <person name="Brown C.T."/>
            <person name="Hug L.A."/>
            <person name="Sharon I."/>
            <person name="Castelle C.J."/>
            <person name="Probst A.J."/>
            <person name="Thomas B.C."/>
            <person name="Singh A."/>
            <person name="Wilkins M.J."/>
            <person name="Karaoz U."/>
            <person name="Brodie E.L."/>
            <person name="Williams K.H."/>
            <person name="Hubbard S.S."/>
            <person name="Banfield J.F."/>
        </authorList>
    </citation>
    <scope>NUCLEOTIDE SEQUENCE [LARGE SCALE GENOMIC DNA]</scope>
</reference>
<sequence>MEFQNHSPEGSGQAKNCQNCKKDFTIEPDDFAFYEKIKVPVPTFCSECRMQRRLLFRSERFLYKRKSDFSGKEIFSMWPQESDTKVYENSVWFSDKWDALEHGKDYDFSKPFFEQLLDLRKNVPIYALSTTLGVDSDYCNNFTALKNCYLVFSSNYSEDCMYGTGINHSKNCIDNIKVFKSENCHENFFVNSSFNVFFSAQCSDSMNIWFCKDCVGCNDCIGCIGLRNKSYYIFNKPYTKEEYQAEFQKFNFASYQAMKDFSKKVHEFWLKFPVKYMQGLKNSNVSGEYIKNSKNVLNSYLVSGGENLRYCSEINVEPVKDCYDYSVWGDKAELVYECMSCGLGVNNIKFCAECWPDFRDSEYSLFCQSSSNLFGCVGVRKKEYCILNKQYTKEEYERLKEKIIKHMKEMPYKDASGMLYSYGEFFPGIFSGVFYNNSLAHEHFPLTKTEAERKGYFWKDETKRAYVVTKKYSDLPDDIKEVPVSITSEIISCQEWEENQDIAVQHNCTEGFRILVSELEFYKKFSLPLPRRCPNCRYHERIKWRNPMKLWHRKCMKPGCNNEFETSYAPDRPEIVYCETCYNNEVA</sequence>
<dbReference type="EMBL" id="MHPU01000039">
    <property type="protein sequence ID" value="OGZ87740.1"/>
    <property type="molecule type" value="Genomic_DNA"/>
</dbReference>
<evidence type="ECO:0000313" key="1">
    <source>
        <dbReference type="EMBL" id="OGZ87740.1"/>
    </source>
</evidence>
<dbReference type="Proteomes" id="UP000178935">
    <property type="component" value="Unassembled WGS sequence"/>
</dbReference>
<dbReference type="AlphaFoldDB" id="A0A1G2JN67"/>
<proteinExistence type="predicted"/>
<gene>
    <name evidence="1" type="ORF">A2561_03550</name>
</gene>
<accession>A0A1G2JN67</accession>